<sequence>MKTMAPLSGSPTLIAYDSKPAVKESNVSQSASSLHNKNCELVGKEINAESIKSLPDALLAALNDEKADGIIKYMADNNLETLSLVTLDKNTAIQVSTFTYQGMRAGVTIEQSIPEGSRKIENLDHHNGSDYFNHQLRAEITGGNLKQLV</sequence>
<proteinExistence type="predicted"/>
<dbReference type="RefSeq" id="WP_169401220.1">
    <property type="nucleotide sequence ID" value="NZ_JAADJU010000001.1"/>
</dbReference>
<evidence type="ECO:0000313" key="1">
    <source>
        <dbReference type="EMBL" id="NMP25526.1"/>
    </source>
</evidence>
<dbReference type="Proteomes" id="UP000585363">
    <property type="component" value="Unassembled WGS sequence"/>
</dbReference>
<reference evidence="1 2" key="2">
    <citation type="submission" date="2020-06" db="EMBL/GenBank/DDBJ databases">
        <title>Polyphasic characterization of a Rahnella strain isolated from tree sap.</title>
        <authorList>
            <person name="Kim I.S."/>
        </authorList>
    </citation>
    <scope>NUCLEOTIDE SEQUENCE [LARGE SCALE GENOMIC DNA]</scope>
    <source>
        <strain evidence="1 2">SAP-1</strain>
    </source>
</reference>
<dbReference type="EMBL" id="JAADJU010000001">
    <property type="protein sequence ID" value="NMP25526.1"/>
    <property type="molecule type" value="Genomic_DNA"/>
</dbReference>
<organism evidence="1 2">
    <name type="scientific">Rouxiella aceris</name>
    <dbReference type="NCBI Taxonomy" id="2703884"/>
    <lineage>
        <taxon>Bacteria</taxon>
        <taxon>Pseudomonadati</taxon>
        <taxon>Pseudomonadota</taxon>
        <taxon>Gammaproteobacteria</taxon>
        <taxon>Enterobacterales</taxon>
        <taxon>Yersiniaceae</taxon>
        <taxon>Rouxiella</taxon>
    </lineage>
</organism>
<dbReference type="AlphaFoldDB" id="A0A848MDK7"/>
<protein>
    <submittedName>
        <fullName evidence="1">Uncharacterized protein</fullName>
    </submittedName>
</protein>
<evidence type="ECO:0000313" key="2">
    <source>
        <dbReference type="Proteomes" id="UP000585363"/>
    </source>
</evidence>
<reference evidence="1 2" key="1">
    <citation type="submission" date="2020-01" db="EMBL/GenBank/DDBJ databases">
        <authorList>
            <person name="Lee S.D."/>
        </authorList>
    </citation>
    <scope>NUCLEOTIDE SEQUENCE [LARGE SCALE GENOMIC DNA]</scope>
    <source>
        <strain evidence="1 2">SAP-1</strain>
    </source>
</reference>
<gene>
    <name evidence="1" type="ORF">GW590_01330</name>
</gene>
<accession>A0A848MDK7</accession>
<keyword evidence="2" id="KW-1185">Reference proteome</keyword>
<comment type="caution">
    <text evidence="1">The sequence shown here is derived from an EMBL/GenBank/DDBJ whole genome shotgun (WGS) entry which is preliminary data.</text>
</comment>
<name>A0A848MDK7_9GAMM</name>